<dbReference type="EMBL" id="AP018558">
    <property type="protein sequence ID" value="BBD77816.1"/>
    <property type="molecule type" value="Genomic_DNA"/>
</dbReference>
<gene>
    <name evidence="2" type="ORF">HPTL_1556</name>
</gene>
<dbReference type="PANTHER" id="PTHR13696">
    <property type="entry name" value="P-LOOP CONTAINING NUCLEOSIDE TRIPHOSPHATE HYDROLASE"/>
    <property type="match status" value="1"/>
</dbReference>
<organism evidence="2 3">
    <name type="scientific">Hydrogenophilus thermoluteolus</name>
    <name type="common">Pseudomonas hydrogenothermophila</name>
    <dbReference type="NCBI Taxonomy" id="297"/>
    <lineage>
        <taxon>Bacteria</taxon>
        <taxon>Pseudomonadati</taxon>
        <taxon>Pseudomonadota</taxon>
        <taxon>Hydrogenophilia</taxon>
        <taxon>Hydrogenophilales</taxon>
        <taxon>Hydrogenophilaceae</taxon>
        <taxon>Hydrogenophilus</taxon>
    </lineage>
</organism>
<dbReference type="OrthoDB" id="9815116at2"/>
<dbReference type="KEGG" id="htl:HPTL_1556"/>
<feature type="domain" description="AAA" evidence="1">
    <location>
        <begin position="4"/>
        <end position="183"/>
    </location>
</feature>
<proteinExistence type="predicted"/>
<dbReference type="Gene3D" id="3.40.50.300">
    <property type="entry name" value="P-loop containing nucleotide triphosphate hydrolases"/>
    <property type="match status" value="1"/>
</dbReference>
<keyword evidence="3" id="KW-1185">Reference proteome</keyword>
<accession>A0A2Z6DZ38</accession>
<protein>
    <submittedName>
        <fullName evidence="2">ParA family protein</fullName>
    </submittedName>
</protein>
<evidence type="ECO:0000313" key="3">
    <source>
        <dbReference type="Proteomes" id="UP000262004"/>
    </source>
</evidence>
<dbReference type="Proteomes" id="UP000262004">
    <property type="component" value="Chromosome"/>
</dbReference>
<dbReference type="AlphaFoldDB" id="A0A2Z6DZ38"/>
<sequence>MERFVIFNQKGGVGKSTLAVNLAAIAAAQGHRTLLIDLDPQGNATLYALGAIESPKPTLADYFDQTLNFRLNPWPSEAFAHPTRWSNLAVAASDPELEALLPKLESRYKIFKLRDLLDQLAPAFDRVYLDTPPALNFLTRSALIAGHHCLIPYDCDDFSRRALLQLAETVAEIRIDHNPRLAILGIVVNQYQTRAGVTQRAVAQLAESGLPVLEPFLTSSVVVKTSHERREPLIAFAPKHPLTQKMVALFAAIEARVPQS</sequence>
<evidence type="ECO:0000259" key="1">
    <source>
        <dbReference type="Pfam" id="PF13614"/>
    </source>
</evidence>
<dbReference type="SUPFAM" id="SSF52540">
    <property type="entry name" value="P-loop containing nucleoside triphosphate hydrolases"/>
    <property type="match status" value="1"/>
</dbReference>
<dbReference type="InterPro" id="IPR050678">
    <property type="entry name" value="DNA_Partitioning_ATPase"/>
</dbReference>
<dbReference type="InterPro" id="IPR027417">
    <property type="entry name" value="P-loop_NTPase"/>
</dbReference>
<dbReference type="RefSeq" id="WP_119335520.1">
    <property type="nucleotide sequence ID" value="NZ_AP018558.1"/>
</dbReference>
<dbReference type="InterPro" id="IPR025669">
    <property type="entry name" value="AAA_dom"/>
</dbReference>
<evidence type="ECO:0000313" key="2">
    <source>
        <dbReference type="EMBL" id="BBD77816.1"/>
    </source>
</evidence>
<name>A0A2Z6DZ38_HYDTE</name>
<dbReference type="Pfam" id="PF13614">
    <property type="entry name" value="AAA_31"/>
    <property type="match status" value="1"/>
</dbReference>
<dbReference type="CDD" id="cd02042">
    <property type="entry name" value="ParAB_family"/>
    <property type="match status" value="1"/>
</dbReference>
<reference evidence="2 3" key="1">
    <citation type="submission" date="2018-04" db="EMBL/GenBank/DDBJ databases">
        <title>Complete genome sequence of Hydrogenophilus thermoluteolus TH-1.</title>
        <authorList>
            <person name="Arai H."/>
        </authorList>
    </citation>
    <scope>NUCLEOTIDE SEQUENCE [LARGE SCALE GENOMIC DNA]</scope>
    <source>
        <strain evidence="2 3">TH-1</strain>
    </source>
</reference>
<dbReference type="PANTHER" id="PTHR13696:SF52">
    <property type="entry name" value="PARA FAMILY PROTEIN CT_582"/>
    <property type="match status" value="1"/>
</dbReference>